<evidence type="ECO:0000313" key="1">
    <source>
        <dbReference type="EMBL" id="KAK3738133.1"/>
    </source>
</evidence>
<accession>A0AAE1CVN2</accession>
<comment type="caution">
    <text evidence="1">The sequence shown here is derived from an EMBL/GenBank/DDBJ whole genome shotgun (WGS) entry which is preliminary data.</text>
</comment>
<sequence length="165" mass="18794">MRHRVIEVLSQSYPCLRHLTMEVGIESLPMPWGHSSSAWPGKDFNKAGLSRTVPCHWFESGLRRTGPCHWLESNLCWFDSGGHRLSCTPYGSLWLSPFVHKGVQRANLSWSAAPIIFANMVRTTQWRMRAGDLPRIHSPPLWWSSNPLYWANAAIPVDSPPPNHK</sequence>
<name>A0AAE1CVN2_9GAST</name>
<reference evidence="1" key="1">
    <citation type="journal article" date="2023" name="G3 (Bethesda)">
        <title>A reference genome for the long-term kleptoplast-retaining sea slug Elysia crispata morphotype clarki.</title>
        <authorList>
            <person name="Eastman K.E."/>
            <person name="Pendleton A.L."/>
            <person name="Shaikh M.A."/>
            <person name="Suttiyut T."/>
            <person name="Ogas R."/>
            <person name="Tomko P."/>
            <person name="Gavelis G."/>
            <person name="Widhalm J.R."/>
            <person name="Wisecaver J.H."/>
        </authorList>
    </citation>
    <scope>NUCLEOTIDE SEQUENCE</scope>
    <source>
        <strain evidence="1">ECLA1</strain>
    </source>
</reference>
<evidence type="ECO:0000313" key="2">
    <source>
        <dbReference type="Proteomes" id="UP001283361"/>
    </source>
</evidence>
<dbReference type="AlphaFoldDB" id="A0AAE1CVN2"/>
<proteinExistence type="predicted"/>
<gene>
    <name evidence="1" type="ORF">RRG08_027746</name>
</gene>
<organism evidence="1 2">
    <name type="scientific">Elysia crispata</name>
    <name type="common">lettuce slug</name>
    <dbReference type="NCBI Taxonomy" id="231223"/>
    <lineage>
        <taxon>Eukaryota</taxon>
        <taxon>Metazoa</taxon>
        <taxon>Spiralia</taxon>
        <taxon>Lophotrochozoa</taxon>
        <taxon>Mollusca</taxon>
        <taxon>Gastropoda</taxon>
        <taxon>Heterobranchia</taxon>
        <taxon>Euthyneura</taxon>
        <taxon>Panpulmonata</taxon>
        <taxon>Sacoglossa</taxon>
        <taxon>Placobranchoidea</taxon>
        <taxon>Plakobranchidae</taxon>
        <taxon>Elysia</taxon>
    </lineage>
</organism>
<dbReference type="EMBL" id="JAWDGP010006603">
    <property type="protein sequence ID" value="KAK3738133.1"/>
    <property type="molecule type" value="Genomic_DNA"/>
</dbReference>
<keyword evidence="2" id="KW-1185">Reference proteome</keyword>
<protein>
    <submittedName>
        <fullName evidence="1">Uncharacterized protein</fullName>
    </submittedName>
</protein>
<dbReference type="Proteomes" id="UP001283361">
    <property type="component" value="Unassembled WGS sequence"/>
</dbReference>